<organism evidence="1 2">
    <name type="scientific">Cryomyces antarcticus</name>
    <dbReference type="NCBI Taxonomy" id="329879"/>
    <lineage>
        <taxon>Eukaryota</taxon>
        <taxon>Fungi</taxon>
        <taxon>Dikarya</taxon>
        <taxon>Ascomycota</taxon>
        <taxon>Pezizomycotina</taxon>
        <taxon>Dothideomycetes</taxon>
        <taxon>Dothideomycetes incertae sedis</taxon>
        <taxon>Cryomyces</taxon>
    </lineage>
</organism>
<evidence type="ECO:0000313" key="1">
    <source>
        <dbReference type="EMBL" id="KAK5278497.1"/>
    </source>
</evidence>
<sequence>MSTRMPFTRRGSGDNELHRRVELNDILSVIGPSHLLPREYERSDTNADLVQSLPFSHYHNAFAIIITRREDVFQQLRVQFPLELRNKVFFYKVSRRTEQLFEDLDRYMTTTSEPYWPQVIEGLASRFESIDAEFSHRMETQGDLSDIDSDQAARFLCNIFETLVRKCAATPMGERLLDRLLSGGDTSEPPAEPIHPFIMATYTQLPDHVQEDNCHRLIEIERALEEADSRHEYRRFWDFIEHLQEMVQELQA</sequence>
<reference evidence="1 2" key="1">
    <citation type="submission" date="2023-08" db="EMBL/GenBank/DDBJ databases">
        <title>Black Yeasts Isolated from many extreme environments.</title>
        <authorList>
            <person name="Coleine C."/>
            <person name="Stajich J.E."/>
            <person name="Selbmann L."/>
        </authorList>
    </citation>
    <scope>NUCLEOTIDE SEQUENCE [LARGE SCALE GENOMIC DNA]</scope>
    <source>
        <strain evidence="1 2">CCFEE 536</strain>
    </source>
</reference>
<feature type="non-terminal residue" evidence="1">
    <location>
        <position position="252"/>
    </location>
</feature>
<protein>
    <submittedName>
        <fullName evidence="1">Uncharacterized protein</fullName>
    </submittedName>
</protein>
<accession>A0ABR0M3H6</accession>
<keyword evidence="2" id="KW-1185">Reference proteome</keyword>
<proteinExistence type="predicted"/>
<gene>
    <name evidence="1" type="ORF">LTR16_008558</name>
</gene>
<evidence type="ECO:0000313" key="2">
    <source>
        <dbReference type="Proteomes" id="UP001357485"/>
    </source>
</evidence>
<comment type="caution">
    <text evidence="1">The sequence shown here is derived from an EMBL/GenBank/DDBJ whole genome shotgun (WGS) entry which is preliminary data.</text>
</comment>
<dbReference type="EMBL" id="JAVRRA010002058">
    <property type="protein sequence ID" value="KAK5278497.1"/>
    <property type="molecule type" value="Genomic_DNA"/>
</dbReference>
<dbReference type="Proteomes" id="UP001357485">
    <property type="component" value="Unassembled WGS sequence"/>
</dbReference>
<name>A0ABR0M3H6_9PEZI</name>